<feature type="region of interest" description="Disordered" evidence="1">
    <location>
        <begin position="87"/>
        <end position="107"/>
    </location>
</feature>
<evidence type="ECO:0000313" key="4">
    <source>
        <dbReference type="Proteomes" id="UP001381693"/>
    </source>
</evidence>
<evidence type="ECO:0000313" key="3">
    <source>
        <dbReference type="EMBL" id="KAK7075943.1"/>
    </source>
</evidence>
<dbReference type="InterPro" id="IPR029063">
    <property type="entry name" value="SAM-dependent_MTases_sf"/>
</dbReference>
<dbReference type="Proteomes" id="UP001381693">
    <property type="component" value="Unassembled WGS sequence"/>
</dbReference>
<comment type="caution">
    <text evidence="3">The sequence shown here is derived from an EMBL/GenBank/DDBJ whole genome shotgun (WGS) entry which is preliminary data.</text>
</comment>
<accession>A0AAN8X8J1</accession>
<evidence type="ECO:0008006" key="5">
    <source>
        <dbReference type="Google" id="ProtNLM"/>
    </source>
</evidence>
<feature type="transmembrane region" description="Helical" evidence="2">
    <location>
        <begin position="43"/>
        <end position="64"/>
    </location>
</feature>
<dbReference type="AlphaFoldDB" id="A0AAN8X8J1"/>
<organism evidence="3 4">
    <name type="scientific">Halocaridina rubra</name>
    <name type="common">Hawaiian red shrimp</name>
    <dbReference type="NCBI Taxonomy" id="373956"/>
    <lineage>
        <taxon>Eukaryota</taxon>
        <taxon>Metazoa</taxon>
        <taxon>Ecdysozoa</taxon>
        <taxon>Arthropoda</taxon>
        <taxon>Crustacea</taxon>
        <taxon>Multicrustacea</taxon>
        <taxon>Malacostraca</taxon>
        <taxon>Eumalacostraca</taxon>
        <taxon>Eucarida</taxon>
        <taxon>Decapoda</taxon>
        <taxon>Pleocyemata</taxon>
        <taxon>Caridea</taxon>
        <taxon>Atyoidea</taxon>
        <taxon>Atyidae</taxon>
        <taxon>Halocaridina</taxon>
    </lineage>
</organism>
<reference evidence="3 4" key="1">
    <citation type="submission" date="2023-11" db="EMBL/GenBank/DDBJ databases">
        <title>Halocaridina rubra genome assembly.</title>
        <authorList>
            <person name="Smith C."/>
        </authorList>
    </citation>
    <scope>NUCLEOTIDE SEQUENCE [LARGE SCALE GENOMIC DNA]</scope>
    <source>
        <strain evidence="3">EP-1</strain>
        <tissue evidence="3">Whole</tissue>
    </source>
</reference>
<feature type="non-terminal residue" evidence="3">
    <location>
        <position position="279"/>
    </location>
</feature>
<keyword evidence="4" id="KW-1185">Reference proteome</keyword>
<gene>
    <name evidence="3" type="ORF">SK128_012696</name>
</gene>
<keyword evidence="2" id="KW-0472">Membrane</keyword>
<name>A0AAN8X8J1_HALRR</name>
<proteinExistence type="predicted"/>
<keyword evidence="2" id="KW-0812">Transmembrane</keyword>
<sequence length="279" mass="30770">MGQFRAKFPASSPVSVHPGKAIKRAGKHITICKRMSAASNHPVKVGLGLLVLLALYAIAVTNLITNANLMAAYPIISQIPQDMVAGTGGQNKKGENPVKSQKSFTKENRTSDDVVSCKKKHVAATGGFCLDENSVFDGYNYVWDGMLCAGLEKLFGPNATVADIGAGLGSYGRCFLRIWKNVIHTKNNYEMINLLAMYETEMKKAKLLAQPQVIKSWKGYDGALNIETLSNGFIKYLDVSKKQDLGERFDWVMSVEVGEHIPHEYENIFLQNLVRHACK</sequence>
<evidence type="ECO:0000256" key="1">
    <source>
        <dbReference type="SAM" id="MobiDB-lite"/>
    </source>
</evidence>
<evidence type="ECO:0000256" key="2">
    <source>
        <dbReference type="SAM" id="Phobius"/>
    </source>
</evidence>
<keyword evidence="2" id="KW-1133">Transmembrane helix</keyword>
<dbReference type="SUPFAM" id="SSF53335">
    <property type="entry name" value="S-adenosyl-L-methionine-dependent methyltransferases"/>
    <property type="match status" value="1"/>
</dbReference>
<protein>
    <recommendedName>
        <fullName evidence="5">Methyltransferase</fullName>
    </recommendedName>
</protein>
<dbReference type="EMBL" id="JAXCGZ010009967">
    <property type="protein sequence ID" value="KAK7075943.1"/>
    <property type="molecule type" value="Genomic_DNA"/>
</dbReference>